<evidence type="ECO:0000313" key="1">
    <source>
        <dbReference type="EMBL" id="ERJ94500.1"/>
    </source>
</evidence>
<gene>
    <name evidence="1" type="ORF">HMPREF9193_00033</name>
</gene>
<dbReference type="RefSeq" id="WP_021686006.1">
    <property type="nucleotide sequence ID" value="NZ_KI260552.1"/>
</dbReference>
<protein>
    <recommendedName>
        <fullName evidence="3">Outer membrane protein, OMP85 family</fullName>
    </recommendedName>
</protein>
<evidence type="ECO:0008006" key="3">
    <source>
        <dbReference type="Google" id="ProtNLM"/>
    </source>
</evidence>
<organism evidence="1 2">
    <name type="scientific">Treponema lecithinolyticum ATCC 700332</name>
    <dbReference type="NCBI Taxonomy" id="1321815"/>
    <lineage>
        <taxon>Bacteria</taxon>
        <taxon>Pseudomonadati</taxon>
        <taxon>Spirochaetota</taxon>
        <taxon>Spirochaetia</taxon>
        <taxon>Spirochaetales</taxon>
        <taxon>Treponemataceae</taxon>
        <taxon>Treponema</taxon>
    </lineage>
</organism>
<dbReference type="Proteomes" id="UP000016649">
    <property type="component" value="Unassembled WGS sequence"/>
</dbReference>
<sequence>MPYRSAITLCFLFIPLFFLHAEQYRIASVSYDRTGITREYPLRQAVSIDTKRIFEDKAELEAYLADKLIRLRNHRIFQEAHIIPEYEQPNENDIVNVKITVKTKDSWNILGLPYPKYDSNSGFVFKLKVKDHNFFGSMRTLNGDVSYEYDTKKEGEDPKHKIGASLSFDVPFKAGPLNSNWNNDFSSKYTIGSHMPNIKFTSGVGFNLPILRTLALNFGVSQAITHDPDYKDDNDMLYLTETASLSLPVTLAQTEKWGDISWVPSTSVSFNWDPTEASTFADGIKHADLKGPVINAAHRIGMGQVNWIGNYRNGYSISAAQNFSYNFFARTYKTSISVDGEYYRAFKHVGFASRCRLYESFGEATEVGGYIRGVRDSLIKTDSAFLLNMDIPIKVLQTNWTRWHFPQWMSWFDFEMQLSPFIDIALGNNTKAGTSYNLKDGWYGAGLEIIGYPSKMRSIQGRISAGFDVIRVAEKAGKRIGIIDKVVNKFFNTDWRTGEWYEISIGIGLHY</sequence>
<dbReference type="EMBL" id="AWVH01000002">
    <property type="protein sequence ID" value="ERJ94500.1"/>
    <property type="molecule type" value="Genomic_DNA"/>
</dbReference>
<keyword evidence="2" id="KW-1185">Reference proteome</keyword>
<proteinExistence type="predicted"/>
<accession>A0ABN0P1Q5</accession>
<name>A0ABN0P1Q5_TRELE</name>
<comment type="caution">
    <text evidence="1">The sequence shown here is derived from an EMBL/GenBank/DDBJ whole genome shotgun (WGS) entry which is preliminary data.</text>
</comment>
<evidence type="ECO:0000313" key="2">
    <source>
        <dbReference type="Proteomes" id="UP000016649"/>
    </source>
</evidence>
<reference evidence="1 2" key="1">
    <citation type="submission" date="2013-08" db="EMBL/GenBank/DDBJ databases">
        <authorList>
            <person name="Weinstock G."/>
            <person name="Sodergren E."/>
            <person name="Wylie T."/>
            <person name="Fulton L."/>
            <person name="Fulton R."/>
            <person name="Fronick C."/>
            <person name="O'Laughlin M."/>
            <person name="Godfrey J."/>
            <person name="Miner T."/>
            <person name="Herter B."/>
            <person name="Appelbaum E."/>
            <person name="Cordes M."/>
            <person name="Lek S."/>
            <person name="Wollam A."/>
            <person name="Pepin K.H."/>
            <person name="Palsikar V.B."/>
            <person name="Mitreva M."/>
            <person name="Wilson R.K."/>
        </authorList>
    </citation>
    <scope>NUCLEOTIDE SEQUENCE [LARGE SCALE GENOMIC DNA]</scope>
    <source>
        <strain evidence="1 2">ATCC 700332</strain>
    </source>
</reference>